<dbReference type="Proteomes" id="UP000033935">
    <property type="component" value="Unassembled WGS sequence"/>
</dbReference>
<dbReference type="InterPro" id="IPR020843">
    <property type="entry name" value="ER"/>
</dbReference>
<evidence type="ECO:0000259" key="5">
    <source>
        <dbReference type="SMART" id="SM00829"/>
    </source>
</evidence>
<dbReference type="PROSITE" id="PS00059">
    <property type="entry name" value="ADH_ZINC"/>
    <property type="match status" value="1"/>
</dbReference>
<dbReference type="InterPro" id="IPR002328">
    <property type="entry name" value="ADH_Zn_CS"/>
</dbReference>
<evidence type="ECO:0000256" key="4">
    <source>
        <dbReference type="RuleBase" id="RU361277"/>
    </source>
</evidence>
<dbReference type="SUPFAM" id="SSF50129">
    <property type="entry name" value="GroES-like"/>
    <property type="match status" value="1"/>
</dbReference>
<name>A0A0G0QNU3_9BACT</name>
<dbReference type="GO" id="GO:0016491">
    <property type="term" value="F:oxidoreductase activity"/>
    <property type="evidence" value="ECO:0007669"/>
    <property type="project" value="UniProtKB-KW"/>
</dbReference>
<evidence type="ECO:0000313" key="7">
    <source>
        <dbReference type="Proteomes" id="UP000033935"/>
    </source>
</evidence>
<dbReference type="AlphaFoldDB" id="A0A0G0QNU3"/>
<dbReference type="Pfam" id="PF00107">
    <property type="entry name" value="ADH_zinc_N"/>
    <property type="match status" value="1"/>
</dbReference>
<gene>
    <name evidence="6" type="ORF">UT30_C0031G0008</name>
</gene>
<proteinExistence type="inferred from homology"/>
<dbReference type="InterPro" id="IPR013149">
    <property type="entry name" value="ADH-like_C"/>
</dbReference>
<comment type="cofactor">
    <cofactor evidence="4">
        <name>Zn(2+)</name>
        <dbReference type="ChEBI" id="CHEBI:29105"/>
    </cofactor>
</comment>
<evidence type="ECO:0000256" key="1">
    <source>
        <dbReference type="ARBA" id="ARBA00022723"/>
    </source>
</evidence>
<sequence>MKSGFRNGKNYFVKDFQLPQLKMDQVRIKVEACGICGTDVHVVSTKEEQFGHEIAGTVLEAGSAVTTCKAGDKVVLDSATPCGYCDNCHDGKQTLCKKLKTIWGVPSFGFAEEIIAPAISVVQRGELPADIASLAEPLGVALDIFKLTDIKMDNTVLVSGSGPIGLMALRLAKLAGASKIYAADLSASKKRLALAKEFGADEIIEVDKTPLETYKFETAPDRLMITSPPSTLPVMFKICGKAAIISFIGIKFNGDASITFDANDFHFKKLQLRASFASPALYTPEAVRLLSSGRIDGSRLISHRFKLDDIAHALQTAASPESVKVVIMP</sequence>
<keyword evidence="2 4" id="KW-0862">Zinc</keyword>
<dbReference type="InterPro" id="IPR013154">
    <property type="entry name" value="ADH-like_N"/>
</dbReference>
<dbReference type="Pfam" id="PF08240">
    <property type="entry name" value="ADH_N"/>
    <property type="match status" value="1"/>
</dbReference>
<accession>A0A0G0QNU3</accession>
<dbReference type="InterPro" id="IPR011032">
    <property type="entry name" value="GroES-like_sf"/>
</dbReference>
<dbReference type="SUPFAM" id="SSF51735">
    <property type="entry name" value="NAD(P)-binding Rossmann-fold domains"/>
    <property type="match status" value="1"/>
</dbReference>
<protein>
    <recommendedName>
        <fullName evidence="5">Enoyl reductase (ER) domain-containing protein</fullName>
    </recommendedName>
</protein>
<dbReference type="Gene3D" id="3.40.50.720">
    <property type="entry name" value="NAD(P)-binding Rossmann-like Domain"/>
    <property type="match status" value="1"/>
</dbReference>
<dbReference type="InterPro" id="IPR036291">
    <property type="entry name" value="NAD(P)-bd_dom_sf"/>
</dbReference>
<organism evidence="6 7">
    <name type="scientific">Candidatus Uhrbacteria bacterium GW2011_GWF2_39_13</name>
    <dbReference type="NCBI Taxonomy" id="1618995"/>
    <lineage>
        <taxon>Bacteria</taxon>
        <taxon>Candidatus Uhriibacteriota</taxon>
    </lineage>
</organism>
<feature type="domain" description="Enoyl reductase (ER)" evidence="5">
    <location>
        <begin position="8"/>
        <end position="327"/>
    </location>
</feature>
<dbReference type="Gene3D" id="3.90.180.10">
    <property type="entry name" value="Medium-chain alcohol dehydrogenases, catalytic domain"/>
    <property type="match status" value="1"/>
</dbReference>
<keyword evidence="1 4" id="KW-0479">Metal-binding</keyword>
<evidence type="ECO:0000256" key="2">
    <source>
        <dbReference type="ARBA" id="ARBA00022833"/>
    </source>
</evidence>
<comment type="similarity">
    <text evidence="4">Belongs to the zinc-containing alcohol dehydrogenase family.</text>
</comment>
<dbReference type="PANTHER" id="PTHR43401:SF2">
    <property type="entry name" value="L-THREONINE 3-DEHYDROGENASE"/>
    <property type="match status" value="1"/>
</dbReference>
<evidence type="ECO:0000256" key="3">
    <source>
        <dbReference type="ARBA" id="ARBA00023002"/>
    </source>
</evidence>
<comment type="caution">
    <text evidence="6">The sequence shown here is derived from an EMBL/GenBank/DDBJ whole genome shotgun (WGS) entry which is preliminary data.</text>
</comment>
<dbReference type="PANTHER" id="PTHR43401">
    <property type="entry name" value="L-THREONINE 3-DEHYDROGENASE"/>
    <property type="match status" value="1"/>
</dbReference>
<dbReference type="InterPro" id="IPR050129">
    <property type="entry name" value="Zn_alcohol_dh"/>
</dbReference>
<evidence type="ECO:0000313" key="6">
    <source>
        <dbReference type="EMBL" id="KKR03362.1"/>
    </source>
</evidence>
<dbReference type="EMBL" id="LBWG01000031">
    <property type="protein sequence ID" value="KKR03362.1"/>
    <property type="molecule type" value="Genomic_DNA"/>
</dbReference>
<keyword evidence="3" id="KW-0560">Oxidoreductase</keyword>
<reference evidence="6 7" key="1">
    <citation type="journal article" date="2015" name="Nature">
        <title>rRNA introns, odd ribosomes, and small enigmatic genomes across a large radiation of phyla.</title>
        <authorList>
            <person name="Brown C.T."/>
            <person name="Hug L.A."/>
            <person name="Thomas B.C."/>
            <person name="Sharon I."/>
            <person name="Castelle C.J."/>
            <person name="Singh A."/>
            <person name="Wilkins M.J."/>
            <person name="Williams K.H."/>
            <person name="Banfield J.F."/>
        </authorList>
    </citation>
    <scope>NUCLEOTIDE SEQUENCE [LARGE SCALE GENOMIC DNA]</scope>
</reference>
<dbReference type="SMART" id="SM00829">
    <property type="entry name" value="PKS_ER"/>
    <property type="match status" value="1"/>
</dbReference>
<dbReference type="GO" id="GO:0008270">
    <property type="term" value="F:zinc ion binding"/>
    <property type="evidence" value="ECO:0007669"/>
    <property type="project" value="InterPro"/>
</dbReference>